<evidence type="ECO:0000313" key="3">
    <source>
        <dbReference type="Proteomes" id="UP001500037"/>
    </source>
</evidence>
<evidence type="ECO:0008006" key="4">
    <source>
        <dbReference type="Google" id="ProtNLM"/>
    </source>
</evidence>
<feature type="compositionally biased region" description="Basic and acidic residues" evidence="1">
    <location>
        <begin position="155"/>
        <end position="166"/>
    </location>
</feature>
<gene>
    <name evidence="2" type="ORF">GCM10009665_46630</name>
</gene>
<accession>A0ABN1WP17</accession>
<evidence type="ECO:0000313" key="2">
    <source>
        <dbReference type="EMBL" id="GAA1250612.1"/>
    </source>
</evidence>
<protein>
    <recommendedName>
        <fullName evidence="4">DUF2637 domain-containing protein</fullName>
    </recommendedName>
</protein>
<dbReference type="RefSeq" id="WP_344443871.1">
    <property type="nucleotide sequence ID" value="NZ_BAAALF010000091.1"/>
</dbReference>
<name>A0ABN1WP17_9ACTN</name>
<dbReference type="EMBL" id="BAAALF010000091">
    <property type="protein sequence ID" value="GAA1250612.1"/>
    <property type="molecule type" value="Genomic_DNA"/>
</dbReference>
<sequence length="222" mass="23891">MTETLAVTPPSPAELHRTGQVITLGTWTLVGAVTTFSAMTGAQFIGAHSPWHWSGWVLAAGIDTAFVMALQTDATLSRYGGNSGPWPTAFRWTTGAFSVLVNIGDSALQHDLVGTAVHLIAPALLLVLGEAGPAWRRQLADLKAAAPERPNTATDHLHTEPPADAEEARTRIITGLRNGLSQRETARWAHRSPSYVRKVWATPEGESKVPSKPPQQQAREII</sequence>
<reference evidence="2 3" key="1">
    <citation type="journal article" date="2019" name="Int. J. Syst. Evol. Microbiol.">
        <title>The Global Catalogue of Microorganisms (GCM) 10K type strain sequencing project: providing services to taxonomists for standard genome sequencing and annotation.</title>
        <authorList>
            <consortium name="The Broad Institute Genomics Platform"/>
            <consortium name="The Broad Institute Genome Sequencing Center for Infectious Disease"/>
            <person name="Wu L."/>
            <person name="Ma J."/>
        </authorList>
    </citation>
    <scope>NUCLEOTIDE SEQUENCE [LARGE SCALE GENOMIC DNA]</scope>
    <source>
        <strain evidence="2 3">JCM 13004</strain>
    </source>
</reference>
<feature type="region of interest" description="Disordered" evidence="1">
    <location>
        <begin position="201"/>
        <end position="222"/>
    </location>
</feature>
<keyword evidence="3" id="KW-1185">Reference proteome</keyword>
<comment type="caution">
    <text evidence="2">The sequence shown here is derived from an EMBL/GenBank/DDBJ whole genome shotgun (WGS) entry which is preliminary data.</text>
</comment>
<feature type="region of interest" description="Disordered" evidence="1">
    <location>
        <begin position="147"/>
        <end position="166"/>
    </location>
</feature>
<proteinExistence type="predicted"/>
<organism evidence="2 3">
    <name type="scientific">Kitasatospora nipponensis</name>
    <dbReference type="NCBI Taxonomy" id="258049"/>
    <lineage>
        <taxon>Bacteria</taxon>
        <taxon>Bacillati</taxon>
        <taxon>Actinomycetota</taxon>
        <taxon>Actinomycetes</taxon>
        <taxon>Kitasatosporales</taxon>
        <taxon>Streptomycetaceae</taxon>
        <taxon>Kitasatospora</taxon>
    </lineage>
</organism>
<evidence type="ECO:0000256" key="1">
    <source>
        <dbReference type="SAM" id="MobiDB-lite"/>
    </source>
</evidence>
<dbReference type="Proteomes" id="UP001500037">
    <property type="component" value="Unassembled WGS sequence"/>
</dbReference>